<proteinExistence type="predicted"/>
<evidence type="ECO:0000256" key="1">
    <source>
        <dbReference type="SAM" id="MobiDB-lite"/>
    </source>
</evidence>
<gene>
    <name evidence="2" type="ORF">GCM10023235_56810</name>
</gene>
<organism evidence="2 3">
    <name type="scientific">Kitasatospora terrestris</name>
    <dbReference type="NCBI Taxonomy" id="258051"/>
    <lineage>
        <taxon>Bacteria</taxon>
        <taxon>Bacillati</taxon>
        <taxon>Actinomycetota</taxon>
        <taxon>Actinomycetes</taxon>
        <taxon>Kitasatosporales</taxon>
        <taxon>Streptomycetaceae</taxon>
        <taxon>Kitasatospora</taxon>
    </lineage>
</organism>
<dbReference type="Proteomes" id="UP001501752">
    <property type="component" value="Unassembled WGS sequence"/>
</dbReference>
<feature type="region of interest" description="Disordered" evidence="1">
    <location>
        <begin position="1"/>
        <end position="26"/>
    </location>
</feature>
<evidence type="ECO:0000313" key="2">
    <source>
        <dbReference type="EMBL" id="GAA4870676.1"/>
    </source>
</evidence>
<accession>A0ABP9E8W2</accession>
<keyword evidence="3" id="KW-1185">Reference proteome</keyword>
<evidence type="ECO:0008006" key="4">
    <source>
        <dbReference type="Google" id="ProtNLM"/>
    </source>
</evidence>
<dbReference type="EMBL" id="BAABIS010000001">
    <property type="protein sequence ID" value="GAA4870676.1"/>
    <property type="molecule type" value="Genomic_DNA"/>
</dbReference>
<sequence length="92" mass="9242">MAEQQSQPSAGRPGASPGAGPSRVVRGAETVAREALALVGLVDGSCRILINGEPGLLAAPNGHPQAVVSLTVRGGRIVEINVMADPSPPRPS</sequence>
<evidence type="ECO:0000313" key="3">
    <source>
        <dbReference type="Proteomes" id="UP001501752"/>
    </source>
</evidence>
<comment type="caution">
    <text evidence="2">The sequence shown here is derived from an EMBL/GenBank/DDBJ whole genome shotgun (WGS) entry which is preliminary data.</text>
</comment>
<dbReference type="RefSeq" id="WP_345699717.1">
    <property type="nucleotide sequence ID" value="NZ_BAABIS010000001.1"/>
</dbReference>
<feature type="compositionally biased region" description="Low complexity" evidence="1">
    <location>
        <begin position="8"/>
        <end position="23"/>
    </location>
</feature>
<name>A0ABP9E8W2_9ACTN</name>
<reference evidence="3" key="1">
    <citation type="journal article" date="2019" name="Int. J. Syst. Evol. Microbiol.">
        <title>The Global Catalogue of Microorganisms (GCM) 10K type strain sequencing project: providing services to taxonomists for standard genome sequencing and annotation.</title>
        <authorList>
            <consortium name="The Broad Institute Genomics Platform"/>
            <consortium name="The Broad Institute Genome Sequencing Center for Infectious Disease"/>
            <person name="Wu L."/>
            <person name="Ma J."/>
        </authorList>
    </citation>
    <scope>NUCLEOTIDE SEQUENCE [LARGE SCALE GENOMIC DNA]</scope>
    <source>
        <strain evidence="3">JCM 13006</strain>
    </source>
</reference>
<protein>
    <recommendedName>
        <fullName evidence="4">DUF4115 domain-containing protein</fullName>
    </recommendedName>
</protein>